<evidence type="ECO:0000256" key="2">
    <source>
        <dbReference type="ARBA" id="ARBA00022737"/>
    </source>
</evidence>
<dbReference type="Gene3D" id="3.30.160.60">
    <property type="entry name" value="Classic Zinc Finger"/>
    <property type="match status" value="2"/>
</dbReference>
<dbReference type="InterPro" id="IPR036236">
    <property type="entry name" value="Znf_C2H2_sf"/>
</dbReference>
<proteinExistence type="predicted"/>
<dbReference type="EMBL" id="JAJJMB010004060">
    <property type="protein sequence ID" value="KAI3944209.1"/>
    <property type="molecule type" value="Genomic_DNA"/>
</dbReference>
<evidence type="ECO:0000256" key="1">
    <source>
        <dbReference type="ARBA" id="ARBA00022723"/>
    </source>
</evidence>
<keyword evidence="3 7" id="KW-0863">Zinc-finger</keyword>
<evidence type="ECO:0000256" key="5">
    <source>
        <dbReference type="ARBA" id="ARBA00023015"/>
    </source>
</evidence>
<dbReference type="PANTHER" id="PTHR10593">
    <property type="entry name" value="SERINE/THREONINE-PROTEIN KINASE RIO"/>
    <property type="match status" value="1"/>
</dbReference>
<reference evidence="10" key="1">
    <citation type="submission" date="2022-04" db="EMBL/GenBank/DDBJ databases">
        <title>A functionally conserved STORR gene fusion in Papaver species that diverged 16.8 million years ago.</title>
        <authorList>
            <person name="Catania T."/>
        </authorList>
    </citation>
    <scope>NUCLEOTIDE SEQUENCE</scope>
    <source>
        <strain evidence="10">S-188037</strain>
    </source>
</reference>
<sequence length="578" mass="64645">MKGLILQQQQQQQLLVEENMSSNLTNTTTSAASGEGILSSSLSPHNQSITSTTLTSSQTPSVKRKRSLPGNPDPDSEVIALSPKTLMATNRFVCEICNKGFQRDQNLQLHRRGHNLPWKLKQRNNKEVIKKKVYVCPEVNCVHHDPSRALGDLTGIKKHFSRKHGEKKWKCEKCSKKYAVQSDWKAHSKTCGTREYRCDCGTLFSRRDSFITHRAFCDALAEETARTPTISIINPLQQHQQLQPQYFHAQQQQHFSLIRPEMPTWLSCPQPIELSTSSPSMYSTRFEQDQYSQQQTPSHENNNHENQNKNYQQQISSPSAAASSPHMSATALLQKAAQMGATISKPSSSSAATASLMNNRVLQPHHSHMSSSNGNNNPTSTTSVTTTETGFGLGLSSHEEEDIENGSSDNNNNSFIPDHGLTSFDDDHNNSTKAAMTSGNLMDHHISAQTQQQQQQQFQEMMNSLSSASGGFDTSSSSFGHLQHQQTFDSTRRRSSNESRASSTTTKTPKQNDGMTRDFLGLRAFSHADILHMNMNIGDGNKNFDHHLQQQHCTSAASPHHFDHHQQVQNQNTKPWQQ</sequence>
<evidence type="ECO:0000256" key="3">
    <source>
        <dbReference type="ARBA" id="ARBA00022771"/>
    </source>
</evidence>
<feature type="compositionally biased region" description="Polar residues" evidence="8">
    <location>
        <begin position="38"/>
        <end position="47"/>
    </location>
</feature>
<accession>A0AAD4T6P0</accession>
<dbReference type="FunFam" id="3.30.160.60:FF:000131">
    <property type="entry name" value="protein indeterminate-domain 5, chloroplastic-like"/>
    <property type="match status" value="1"/>
</dbReference>
<dbReference type="InterPro" id="IPR055186">
    <property type="entry name" value="C2H2-2nd_BIRD-IDD"/>
</dbReference>
<dbReference type="Proteomes" id="UP001202328">
    <property type="component" value="Unassembled WGS sequence"/>
</dbReference>
<dbReference type="GO" id="GO:0003700">
    <property type="term" value="F:DNA-binding transcription factor activity"/>
    <property type="evidence" value="ECO:0007669"/>
    <property type="project" value="TreeGrafter"/>
</dbReference>
<dbReference type="InterPro" id="IPR055187">
    <property type="entry name" value="C2CH-3rd_BIRD-IDD"/>
</dbReference>
<keyword evidence="1" id="KW-0479">Metal-binding</keyword>
<evidence type="ECO:0000313" key="11">
    <source>
        <dbReference type="Proteomes" id="UP001202328"/>
    </source>
</evidence>
<keyword evidence="11" id="KW-1185">Reference proteome</keyword>
<evidence type="ECO:0000256" key="6">
    <source>
        <dbReference type="ARBA" id="ARBA00023163"/>
    </source>
</evidence>
<keyword evidence="6" id="KW-0804">Transcription</keyword>
<feature type="region of interest" description="Disordered" evidence="8">
    <location>
        <begin position="364"/>
        <end position="516"/>
    </location>
</feature>
<protein>
    <recommendedName>
        <fullName evidence="9">C2H2-type domain-containing protein</fullName>
    </recommendedName>
</protein>
<feature type="domain" description="C2H2-type" evidence="9">
    <location>
        <begin position="92"/>
        <end position="114"/>
    </location>
</feature>
<evidence type="ECO:0000256" key="7">
    <source>
        <dbReference type="PROSITE-ProRule" id="PRU00042"/>
    </source>
</evidence>
<dbReference type="FunFam" id="3.30.160.60:FF:000554">
    <property type="entry name" value="protein indeterminate-domain 12-like"/>
    <property type="match status" value="1"/>
</dbReference>
<organism evidence="10 11">
    <name type="scientific">Papaver atlanticum</name>
    <dbReference type="NCBI Taxonomy" id="357466"/>
    <lineage>
        <taxon>Eukaryota</taxon>
        <taxon>Viridiplantae</taxon>
        <taxon>Streptophyta</taxon>
        <taxon>Embryophyta</taxon>
        <taxon>Tracheophyta</taxon>
        <taxon>Spermatophyta</taxon>
        <taxon>Magnoliopsida</taxon>
        <taxon>Ranunculales</taxon>
        <taxon>Papaveraceae</taxon>
        <taxon>Papaveroideae</taxon>
        <taxon>Papaver</taxon>
    </lineage>
</organism>
<evidence type="ECO:0000259" key="9">
    <source>
        <dbReference type="PROSITE" id="PS50157"/>
    </source>
</evidence>
<dbReference type="SUPFAM" id="SSF57667">
    <property type="entry name" value="beta-beta-alpha zinc fingers"/>
    <property type="match status" value="1"/>
</dbReference>
<feature type="compositionally biased region" description="Polar residues" evidence="8">
    <location>
        <begin position="431"/>
        <end position="440"/>
    </location>
</feature>
<dbReference type="PROSITE" id="PS50157">
    <property type="entry name" value="ZINC_FINGER_C2H2_2"/>
    <property type="match status" value="1"/>
</dbReference>
<dbReference type="InterPro" id="IPR013087">
    <property type="entry name" value="Znf_C2H2_type"/>
</dbReference>
<keyword evidence="2" id="KW-0677">Repeat</keyword>
<feature type="compositionally biased region" description="Polar residues" evidence="8">
    <location>
        <begin position="285"/>
        <end position="298"/>
    </location>
</feature>
<dbReference type="AlphaFoldDB" id="A0AAD4T6P0"/>
<keyword evidence="4" id="KW-0862">Zinc</keyword>
<dbReference type="PROSITE" id="PS00028">
    <property type="entry name" value="ZINC_FINGER_C2H2_1"/>
    <property type="match status" value="1"/>
</dbReference>
<feature type="compositionally biased region" description="Polar residues" evidence="8">
    <location>
        <begin position="567"/>
        <end position="578"/>
    </location>
</feature>
<dbReference type="GO" id="GO:0005634">
    <property type="term" value="C:nucleus"/>
    <property type="evidence" value="ECO:0007669"/>
    <property type="project" value="TreeGrafter"/>
</dbReference>
<evidence type="ECO:0000256" key="8">
    <source>
        <dbReference type="SAM" id="MobiDB-lite"/>
    </source>
</evidence>
<comment type="caution">
    <text evidence="10">The sequence shown here is derived from an EMBL/GenBank/DDBJ whole genome shotgun (WGS) entry which is preliminary data.</text>
</comment>
<name>A0AAD4T6P0_9MAGN</name>
<gene>
    <name evidence="10" type="ORF">MKW98_016439</name>
</gene>
<dbReference type="InterPro" id="IPR055185">
    <property type="entry name" value="C2CH-4th_BIRD-IDD"/>
</dbReference>
<dbReference type="Pfam" id="PF22992">
    <property type="entry name" value="C2CH-4th_BIRD-IDD"/>
    <property type="match status" value="1"/>
</dbReference>
<dbReference type="SMART" id="SM00355">
    <property type="entry name" value="ZnF_C2H2"/>
    <property type="match status" value="3"/>
</dbReference>
<evidence type="ECO:0000256" key="4">
    <source>
        <dbReference type="ARBA" id="ARBA00022833"/>
    </source>
</evidence>
<dbReference type="GO" id="GO:0008270">
    <property type="term" value="F:zinc ion binding"/>
    <property type="evidence" value="ECO:0007669"/>
    <property type="project" value="UniProtKB-KW"/>
</dbReference>
<feature type="region of interest" description="Disordered" evidence="8">
    <location>
        <begin position="285"/>
        <end position="306"/>
    </location>
</feature>
<feature type="region of interest" description="Disordered" evidence="8">
    <location>
        <begin position="29"/>
        <end position="76"/>
    </location>
</feature>
<evidence type="ECO:0000313" key="10">
    <source>
        <dbReference type="EMBL" id="KAI3944209.1"/>
    </source>
</evidence>
<dbReference type="Pfam" id="PF22996">
    <property type="entry name" value="C2H2-2nd_BIRD-IDD"/>
    <property type="match status" value="1"/>
</dbReference>
<feature type="region of interest" description="Disordered" evidence="8">
    <location>
        <begin position="551"/>
        <end position="578"/>
    </location>
</feature>
<dbReference type="PANTHER" id="PTHR10593:SF236">
    <property type="entry name" value="PROTEIN INDETERMINATE-DOMAIN 11"/>
    <property type="match status" value="1"/>
</dbReference>
<feature type="compositionally biased region" description="Low complexity" evidence="8">
    <location>
        <begin position="48"/>
        <end position="61"/>
    </location>
</feature>
<dbReference type="Pfam" id="PF22995">
    <property type="entry name" value="C2CH-3rd_BIRD-IDD"/>
    <property type="match status" value="1"/>
</dbReference>
<feature type="compositionally biased region" description="Low complexity" evidence="8">
    <location>
        <begin position="369"/>
        <end position="389"/>
    </location>
</feature>
<keyword evidence="5" id="KW-0805">Transcription regulation</keyword>
<feature type="compositionally biased region" description="Low complexity" evidence="8">
    <location>
        <begin position="449"/>
        <end position="480"/>
    </location>
</feature>
<dbReference type="InterPro" id="IPR031140">
    <property type="entry name" value="IDD1-16"/>
</dbReference>
<feature type="compositionally biased region" description="Polar residues" evidence="8">
    <location>
        <begin position="405"/>
        <end position="415"/>
    </location>
</feature>